<dbReference type="InterPro" id="IPR056300">
    <property type="entry name" value="SusG-like_C"/>
</dbReference>
<sequence length="548" mass="64031">MKWWQDKVIYQIYPRSFNDSNGDGIGDLKGIIEKIDYLSELGVGAIWLCPVYQSPNKDNGYDISDYQEIQSLFGTMEDLELLIEKAREKNIYLLMDLVVNHTSDQHPWFIEARKNKENDYRAFYIWRDGDEGEVPNTLSSVFSGSAWTYDSPSSQYYLHLFTKEQPDLNWKHKEMREKIYQMMNFWAEKGIGGFRLDVIDLIGKEPDLEITANGPLLHDYVHEMNQNVFSKYEDMLTVGETWGATPEIGKQFSDPAREELSMIFQFEHMMLDQQEGKDSSNKWALKPLEISQLKAVMSKWQTALGNIGWNSLFWNNHDLPRIVSRWGDDQTYWMESAKLFAILLHFMKGTPFVYQGEEIGMTNIVVSNIDQVDDIESRNMYFDRINKGYSKEQLLHAINVKGRDNARTPMQWNGSVHAGFSSGQPWLCVNDNYETINVENQLHDPASILSTYRQLIHYRKNNELIVFGEYELLYTEEEVFSYLRYNDTEAILVVTNLSEKAHRFVYPKNLVLKEQIISNYPNQEIYAEQIELKPYMAYAVKVAIQKKC</sequence>
<dbReference type="FunFam" id="3.90.400.10:FF:000002">
    <property type="entry name" value="Sucrose isomerase"/>
    <property type="match status" value="1"/>
</dbReference>
<evidence type="ECO:0000256" key="2">
    <source>
        <dbReference type="ARBA" id="ARBA00022801"/>
    </source>
</evidence>
<dbReference type="SMART" id="SM00642">
    <property type="entry name" value="Aamy"/>
    <property type="match status" value="1"/>
</dbReference>
<dbReference type="CDD" id="cd11333">
    <property type="entry name" value="AmyAc_SI_OligoGlu_DGase"/>
    <property type="match status" value="1"/>
</dbReference>
<dbReference type="PANTHER" id="PTHR10357:SF179">
    <property type="entry name" value="NEUTRAL AND BASIC AMINO ACID TRANSPORT PROTEIN RBAT"/>
    <property type="match status" value="1"/>
</dbReference>
<dbReference type="FunFam" id="3.20.20.80:FF:000064">
    <property type="entry name" value="Oligo-1,6-glucosidase"/>
    <property type="match status" value="2"/>
</dbReference>
<dbReference type="EMBL" id="AJAT01000014">
    <property type="protein sequence ID" value="EOL44118.1"/>
    <property type="molecule type" value="Genomic_DNA"/>
</dbReference>
<dbReference type="NCBIfam" id="NF008183">
    <property type="entry name" value="PRK10933.1"/>
    <property type="match status" value="1"/>
</dbReference>
<proteinExistence type="inferred from homology"/>
<dbReference type="Pfam" id="PF23915">
    <property type="entry name" value="SusG_C"/>
    <property type="match status" value="1"/>
</dbReference>
<gene>
    <name evidence="5" type="ORF">UC3_01748</name>
</gene>
<evidence type="ECO:0000313" key="6">
    <source>
        <dbReference type="Proteomes" id="UP000013785"/>
    </source>
</evidence>
<dbReference type="Gene3D" id="2.60.40.1180">
    <property type="entry name" value="Golgi alpha-mannosidase II"/>
    <property type="match status" value="1"/>
</dbReference>
<accession>R3TSI7</accession>
<dbReference type="PATRIC" id="fig|1158610.3.peg.1740"/>
<name>R3TSI7_9ENTE</name>
<dbReference type="SUPFAM" id="SSF51011">
    <property type="entry name" value="Glycosyl hydrolase domain"/>
    <property type="match status" value="1"/>
</dbReference>
<dbReference type="eggNOG" id="COG0366">
    <property type="taxonomic scope" value="Bacteria"/>
</dbReference>
<protein>
    <submittedName>
        <fullName evidence="5">Glucan 1,6-alpha-glucosidase</fullName>
    </submittedName>
</protein>
<comment type="similarity">
    <text evidence="1">Belongs to the glycosyl hydrolase 13 family.</text>
</comment>
<evidence type="ECO:0000256" key="1">
    <source>
        <dbReference type="ARBA" id="ARBA00008061"/>
    </source>
</evidence>
<keyword evidence="6" id="KW-1185">Reference proteome</keyword>
<dbReference type="SUPFAM" id="SSF51445">
    <property type="entry name" value="(Trans)glycosidases"/>
    <property type="match status" value="1"/>
</dbReference>
<keyword evidence="2" id="KW-0378">Hydrolase</keyword>
<dbReference type="PANTHER" id="PTHR10357">
    <property type="entry name" value="ALPHA-AMYLASE FAMILY MEMBER"/>
    <property type="match status" value="1"/>
</dbReference>
<dbReference type="InterPro" id="IPR013780">
    <property type="entry name" value="Glyco_hydro_b"/>
</dbReference>
<dbReference type="Gene3D" id="3.90.400.10">
    <property type="entry name" value="Oligo-1,6-glucosidase, Domain 2"/>
    <property type="match status" value="1"/>
</dbReference>
<dbReference type="Pfam" id="PF00128">
    <property type="entry name" value="Alpha-amylase"/>
    <property type="match status" value="1"/>
</dbReference>
<organism evidence="5 6">
    <name type="scientific">Enterococcus phoeniculicola ATCC BAA-412</name>
    <dbReference type="NCBI Taxonomy" id="1158610"/>
    <lineage>
        <taxon>Bacteria</taxon>
        <taxon>Bacillati</taxon>
        <taxon>Bacillota</taxon>
        <taxon>Bacilli</taxon>
        <taxon>Lactobacillales</taxon>
        <taxon>Enterococcaceae</taxon>
        <taxon>Enterococcus</taxon>
    </lineage>
</organism>
<evidence type="ECO:0000313" key="5">
    <source>
        <dbReference type="EMBL" id="EOL44118.1"/>
    </source>
</evidence>
<dbReference type="Gene3D" id="3.20.20.80">
    <property type="entry name" value="Glycosidases"/>
    <property type="match status" value="1"/>
</dbReference>
<dbReference type="InterPro" id="IPR017853">
    <property type="entry name" value="GH"/>
</dbReference>
<evidence type="ECO:0000256" key="3">
    <source>
        <dbReference type="ARBA" id="ARBA00023295"/>
    </source>
</evidence>
<dbReference type="HOGENOM" id="CLU_006462_1_2_9"/>
<dbReference type="InterPro" id="IPR045857">
    <property type="entry name" value="O16G_dom_2"/>
</dbReference>
<keyword evidence="3" id="KW-0326">Glycosidase</keyword>
<evidence type="ECO:0000259" key="4">
    <source>
        <dbReference type="SMART" id="SM00642"/>
    </source>
</evidence>
<dbReference type="AlphaFoldDB" id="R3TSI7"/>
<feature type="domain" description="Glycosyl hydrolase family 13 catalytic" evidence="4">
    <location>
        <begin position="11"/>
        <end position="407"/>
    </location>
</feature>
<dbReference type="GO" id="GO:0004556">
    <property type="term" value="F:alpha-amylase activity"/>
    <property type="evidence" value="ECO:0007669"/>
    <property type="project" value="TreeGrafter"/>
</dbReference>
<dbReference type="RefSeq" id="WP_010768411.1">
    <property type="nucleotide sequence ID" value="NZ_ASWE01000003.1"/>
</dbReference>
<dbReference type="GO" id="GO:0009313">
    <property type="term" value="P:oligosaccharide catabolic process"/>
    <property type="evidence" value="ECO:0007669"/>
    <property type="project" value="TreeGrafter"/>
</dbReference>
<reference evidence="5 6" key="1">
    <citation type="submission" date="2013-02" db="EMBL/GenBank/DDBJ databases">
        <title>The Genome Sequence of Enterococcus phoeniculicola BAA-412.</title>
        <authorList>
            <consortium name="The Broad Institute Genome Sequencing Platform"/>
            <consortium name="The Broad Institute Genome Sequencing Center for Infectious Disease"/>
            <person name="Earl A.M."/>
            <person name="Gilmore M.S."/>
            <person name="Lebreton F."/>
            <person name="Walker B."/>
            <person name="Young S.K."/>
            <person name="Zeng Q."/>
            <person name="Gargeya S."/>
            <person name="Fitzgerald M."/>
            <person name="Haas B."/>
            <person name="Abouelleil A."/>
            <person name="Alvarado L."/>
            <person name="Arachchi H.M."/>
            <person name="Berlin A.M."/>
            <person name="Chapman S.B."/>
            <person name="Dewar J."/>
            <person name="Goldberg J."/>
            <person name="Griggs A."/>
            <person name="Gujja S."/>
            <person name="Hansen M."/>
            <person name="Howarth C."/>
            <person name="Imamovic A."/>
            <person name="Larimer J."/>
            <person name="McCowan C."/>
            <person name="Murphy C."/>
            <person name="Neiman D."/>
            <person name="Pearson M."/>
            <person name="Priest M."/>
            <person name="Roberts A."/>
            <person name="Saif S."/>
            <person name="Shea T."/>
            <person name="Sisk P."/>
            <person name="Sykes S."/>
            <person name="Wortman J."/>
            <person name="Nusbaum C."/>
            <person name="Birren B."/>
        </authorList>
    </citation>
    <scope>NUCLEOTIDE SEQUENCE [LARGE SCALE GENOMIC DNA]</scope>
    <source>
        <strain evidence="5 6">ATCC BAA-412</strain>
    </source>
</reference>
<dbReference type="OrthoDB" id="9805159at2"/>
<dbReference type="Proteomes" id="UP000013785">
    <property type="component" value="Unassembled WGS sequence"/>
</dbReference>
<dbReference type="STRING" id="154621.RV11_GL003225"/>
<comment type="caution">
    <text evidence="5">The sequence shown here is derived from an EMBL/GenBank/DDBJ whole genome shotgun (WGS) entry which is preliminary data.</text>
</comment>
<dbReference type="InterPro" id="IPR006047">
    <property type="entry name" value="GH13_cat_dom"/>
</dbReference>